<dbReference type="AlphaFoldDB" id="A0A931E286"/>
<evidence type="ECO:0000313" key="2">
    <source>
        <dbReference type="EMBL" id="MBG6122918.1"/>
    </source>
</evidence>
<keyword evidence="1" id="KW-0472">Membrane</keyword>
<sequence>MGVLYVARPTATADRINGSDPAAIVSWNYLAASTLMLTLMFLTCGAPLASV</sequence>
<keyword evidence="1" id="KW-1133">Transmembrane helix</keyword>
<keyword evidence="3" id="KW-1185">Reference proteome</keyword>
<comment type="caution">
    <text evidence="2">The sequence shown here is derived from an EMBL/GenBank/DDBJ whole genome shotgun (WGS) entry which is preliminary data.</text>
</comment>
<reference evidence="2" key="1">
    <citation type="submission" date="2020-11" db="EMBL/GenBank/DDBJ databases">
        <title>Sequencing the genomes of 1000 actinobacteria strains.</title>
        <authorList>
            <person name="Klenk H.-P."/>
        </authorList>
    </citation>
    <scope>NUCLEOTIDE SEQUENCE</scope>
    <source>
        <strain evidence="2">DSM 45632</strain>
    </source>
</reference>
<accession>A0A931E286</accession>
<evidence type="ECO:0000256" key="1">
    <source>
        <dbReference type="SAM" id="Phobius"/>
    </source>
</evidence>
<protein>
    <submittedName>
        <fullName evidence="2">Uncharacterized protein</fullName>
    </submittedName>
</protein>
<feature type="transmembrane region" description="Helical" evidence="1">
    <location>
        <begin position="29"/>
        <end position="49"/>
    </location>
</feature>
<name>A0A931E286_9CORY</name>
<dbReference type="EMBL" id="JADOUE010000001">
    <property type="protein sequence ID" value="MBG6122918.1"/>
    <property type="molecule type" value="Genomic_DNA"/>
</dbReference>
<gene>
    <name evidence="2" type="ORF">IW254_001887</name>
</gene>
<proteinExistence type="predicted"/>
<organism evidence="2 3">
    <name type="scientific">Corynebacterium aquatimens</name>
    <dbReference type="NCBI Taxonomy" id="1190508"/>
    <lineage>
        <taxon>Bacteria</taxon>
        <taxon>Bacillati</taxon>
        <taxon>Actinomycetota</taxon>
        <taxon>Actinomycetes</taxon>
        <taxon>Mycobacteriales</taxon>
        <taxon>Corynebacteriaceae</taxon>
        <taxon>Corynebacterium</taxon>
    </lineage>
</organism>
<dbReference type="Proteomes" id="UP000658613">
    <property type="component" value="Unassembled WGS sequence"/>
</dbReference>
<evidence type="ECO:0000313" key="3">
    <source>
        <dbReference type="Proteomes" id="UP000658613"/>
    </source>
</evidence>
<keyword evidence="1" id="KW-0812">Transmembrane</keyword>